<evidence type="ECO:0000259" key="4">
    <source>
        <dbReference type="PROSITE" id="PS50835"/>
    </source>
</evidence>
<dbReference type="InterPro" id="IPR003597">
    <property type="entry name" value="Ig_C1-set"/>
</dbReference>
<keyword evidence="6" id="KW-1185">Reference proteome</keyword>
<dbReference type="SMART" id="SM00407">
    <property type="entry name" value="IGc1"/>
    <property type="match status" value="1"/>
</dbReference>
<feature type="domain" description="Ig-like" evidence="4">
    <location>
        <begin position="204"/>
        <end position="294"/>
    </location>
</feature>
<evidence type="ECO:0000256" key="3">
    <source>
        <dbReference type="SAM" id="Phobius"/>
    </source>
</evidence>
<keyword evidence="3" id="KW-0472">Membrane</keyword>
<keyword evidence="3" id="KW-1133">Transmembrane helix</keyword>
<evidence type="ECO:0000313" key="5">
    <source>
        <dbReference type="Ensembl" id="ENSNBRP00000018611.1"/>
    </source>
</evidence>
<dbReference type="InterPro" id="IPR001039">
    <property type="entry name" value="MHC_I_a_a1/a2"/>
</dbReference>
<protein>
    <recommendedName>
        <fullName evidence="4">Ig-like domain-containing protein</fullName>
    </recommendedName>
</protein>
<dbReference type="SUPFAM" id="SSF48726">
    <property type="entry name" value="Immunoglobulin"/>
    <property type="match status" value="1"/>
</dbReference>
<dbReference type="InterPro" id="IPR036179">
    <property type="entry name" value="Ig-like_dom_sf"/>
</dbReference>
<dbReference type="Bgee" id="ENSNBRG00000014337">
    <property type="expression patterns" value="Expressed in testis and 3 other cell types or tissues"/>
</dbReference>
<dbReference type="Ensembl" id="ENSNBRT00000019109.1">
    <property type="protein sequence ID" value="ENSNBRP00000018611.1"/>
    <property type="gene ID" value="ENSNBRG00000014337.1"/>
</dbReference>
<dbReference type="InterPro" id="IPR011162">
    <property type="entry name" value="MHC_I/II-like_Ag-recog"/>
</dbReference>
<dbReference type="Gene3D" id="3.30.500.10">
    <property type="entry name" value="MHC class I-like antigen recognition-like"/>
    <property type="match status" value="1"/>
</dbReference>
<dbReference type="Proteomes" id="UP000261580">
    <property type="component" value="Unassembled WGS sequence"/>
</dbReference>
<dbReference type="AlphaFoldDB" id="A0A3Q4H9U7"/>
<dbReference type="Pfam" id="PF00129">
    <property type="entry name" value="MHC_I"/>
    <property type="match status" value="1"/>
</dbReference>
<dbReference type="PANTHER" id="PTHR16675:SF237">
    <property type="entry name" value="MHC CLASS I ANTIGEN TRANSCRIPT VARIANT 1-RELATED"/>
    <property type="match status" value="1"/>
</dbReference>
<reference evidence="5" key="1">
    <citation type="submission" date="2025-08" db="UniProtKB">
        <authorList>
            <consortium name="Ensembl"/>
        </authorList>
    </citation>
    <scope>IDENTIFICATION</scope>
</reference>
<dbReference type="SUPFAM" id="SSF54452">
    <property type="entry name" value="MHC antigen-recognition domain"/>
    <property type="match status" value="1"/>
</dbReference>
<dbReference type="InterPro" id="IPR050208">
    <property type="entry name" value="MHC_class-I_related"/>
</dbReference>
<keyword evidence="3" id="KW-0812">Transmembrane</keyword>
<sequence length="332" mass="38056">MRDEKGGKKQNAWTLLARAPPQTQSRMTHSLMDFVTGSSRLQNVSDFFGVLEVDGVSIIYCDNSNKIIEPRQDWMKLIFGNNTEQYTNLCFVEESVIFRNMIQEFMRYFNHRGGVHILKRRNSCEWGVETGEINSFNQYGYDGEDFLSFDLQTVTWIATSPQAVTTKLRWEAEKAQFEYVCTCPDWLKKYLKNGNSTLLRKVFPSISLLWKTPSSPVSCHATGFYPQRAMMFWRKDGVEIHEGVDPGEILPNNDGTFQMSVGLNVSSVTPGEWKRYECVFQFSNAEDTEILIIAAVVVLVVIIVAVTVIAFHKMKEGKRFKVYRSVSRDINA</sequence>
<dbReference type="PROSITE" id="PS50835">
    <property type="entry name" value="IG_LIKE"/>
    <property type="match status" value="1"/>
</dbReference>
<keyword evidence="1" id="KW-0325">Glycoprotein</keyword>
<evidence type="ECO:0000313" key="6">
    <source>
        <dbReference type="Proteomes" id="UP000261580"/>
    </source>
</evidence>
<reference evidence="5" key="2">
    <citation type="submission" date="2025-09" db="UniProtKB">
        <authorList>
            <consortium name="Ensembl"/>
        </authorList>
    </citation>
    <scope>IDENTIFICATION</scope>
</reference>
<dbReference type="Gene3D" id="2.60.40.10">
    <property type="entry name" value="Immunoglobulins"/>
    <property type="match status" value="1"/>
</dbReference>
<name>A0A3Q4H9U7_NEOBR</name>
<evidence type="ECO:0000256" key="1">
    <source>
        <dbReference type="ARBA" id="ARBA00023180"/>
    </source>
</evidence>
<dbReference type="InterPro" id="IPR007110">
    <property type="entry name" value="Ig-like_dom"/>
</dbReference>
<dbReference type="InterPro" id="IPR037055">
    <property type="entry name" value="MHC_I-like_Ag-recog_sf"/>
</dbReference>
<dbReference type="GO" id="GO:0006955">
    <property type="term" value="P:immune response"/>
    <property type="evidence" value="ECO:0007669"/>
    <property type="project" value="TreeGrafter"/>
</dbReference>
<proteinExistence type="inferred from homology"/>
<feature type="transmembrane region" description="Helical" evidence="3">
    <location>
        <begin position="290"/>
        <end position="311"/>
    </location>
</feature>
<dbReference type="GO" id="GO:0005615">
    <property type="term" value="C:extracellular space"/>
    <property type="evidence" value="ECO:0007669"/>
    <property type="project" value="TreeGrafter"/>
</dbReference>
<dbReference type="GO" id="GO:0009897">
    <property type="term" value="C:external side of plasma membrane"/>
    <property type="evidence" value="ECO:0007669"/>
    <property type="project" value="TreeGrafter"/>
</dbReference>
<dbReference type="GeneTree" id="ENSGT01120000271828"/>
<organism evidence="5 6">
    <name type="scientific">Neolamprologus brichardi</name>
    <name type="common">Fairy cichlid</name>
    <name type="synonym">Lamprologus brichardi</name>
    <dbReference type="NCBI Taxonomy" id="32507"/>
    <lineage>
        <taxon>Eukaryota</taxon>
        <taxon>Metazoa</taxon>
        <taxon>Chordata</taxon>
        <taxon>Craniata</taxon>
        <taxon>Vertebrata</taxon>
        <taxon>Euteleostomi</taxon>
        <taxon>Actinopterygii</taxon>
        <taxon>Neopterygii</taxon>
        <taxon>Teleostei</taxon>
        <taxon>Neoteleostei</taxon>
        <taxon>Acanthomorphata</taxon>
        <taxon>Ovalentaria</taxon>
        <taxon>Cichlomorphae</taxon>
        <taxon>Cichliformes</taxon>
        <taxon>Cichlidae</taxon>
        <taxon>African cichlids</taxon>
        <taxon>Pseudocrenilabrinae</taxon>
        <taxon>Lamprologini</taxon>
        <taxon>Neolamprologus</taxon>
    </lineage>
</organism>
<dbReference type="InterPro" id="IPR013783">
    <property type="entry name" value="Ig-like_fold"/>
</dbReference>
<dbReference type="InterPro" id="IPR011161">
    <property type="entry name" value="MHC_I-like_Ag-recog"/>
</dbReference>
<accession>A0A3Q4H9U7</accession>
<dbReference type="PRINTS" id="PR01638">
    <property type="entry name" value="MHCCLASSI"/>
</dbReference>
<dbReference type="Pfam" id="PF07654">
    <property type="entry name" value="C1-set"/>
    <property type="match status" value="1"/>
</dbReference>
<dbReference type="OMA" id="RRNSCEW"/>
<dbReference type="PANTHER" id="PTHR16675">
    <property type="entry name" value="MHC CLASS I-RELATED"/>
    <property type="match status" value="1"/>
</dbReference>
<comment type="similarity">
    <text evidence="2">Belongs to the MHC class I family.</text>
</comment>
<evidence type="ECO:0000256" key="2">
    <source>
        <dbReference type="RuleBase" id="RU004439"/>
    </source>
</evidence>